<keyword evidence="1" id="KW-0472">Membrane</keyword>
<gene>
    <name evidence="2" type="ORF">MM35RIKEN_12010</name>
</gene>
<name>A0A810PQP5_9FIRM</name>
<evidence type="ECO:0000256" key="1">
    <source>
        <dbReference type="SAM" id="Phobius"/>
    </source>
</evidence>
<dbReference type="RefSeq" id="WP_212820164.1">
    <property type="nucleotide sequence ID" value="NZ_AP023415.1"/>
</dbReference>
<dbReference type="EMBL" id="AP023415">
    <property type="protein sequence ID" value="BCK79009.1"/>
    <property type="molecule type" value="Genomic_DNA"/>
</dbReference>
<evidence type="ECO:0000313" key="2">
    <source>
        <dbReference type="EMBL" id="BCK79009.1"/>
    </source>
</evidence>
<feature type="transmembrane region" description="Helical" evidence="1">
    <location>
        <begin position="96"/>
        <end position="118"/>
    </location>
</feature>
<keyword evidence="1" id="KW-1133">Transmembrane helix</keyword>
<feature type="transmembrane region" description="Helical" evidence="1">
    <location>
        <begin position="6"/>
        <end position="23"/>
    </location>
</feature>
<organism evidence="2 3">
    <name type="scientific">Vescimonas fastidiosa</name>
    <dbReference type="NCBI Taxonomy" id="2714353"/>
    <lineage>
        <taxon>Bacteria</taxon>
        <taxon>Bacillati</taxon>
        <taxon>Bacillota</taxon>
        <taxon>Clostridia</taxon>
        <taxon>Eubacteriales</taxon>
        <taxon>Oscillospiraceae</taxon>
        <taxon>Vescimonas</taxon>
    </lineage>
</organism>
<dbReference type="Proteomes" id="UP000681343">
    <property type="component" value="Chromosome"/>
</dbReference>
<accession>A0A810PQP5</accession>
<dbReference type="InterPro" id="IPR011737">
    <property type="entry name" value="CHP02206_TP0381"/>
</dbReference>
<evidence type="ECO:0008006" key="4">
    <source>
        <dbReference type="Google" id="ProtNLM"/>
    </source>
</evidence>
<feature type="transmembrane region" description="Helical" evidence="1">
    <location>
        <begin position="64"/>
        <end position="84"/>
    </location>
</feature>
<dbReference type="KEGG" id="vfa:MM35RIKEN_12010"/>
<dbReference type="AlphaFoldDB" id="A0A810PQP5"/>
<dbReference type="Pfam" id="PF14808">
    <property type="entry name" value="TMEM164"/>
    <property type="match status" value="1"/>
</dbReference>
<feature type="transmembrane region" description="Helical" evidence="1">
    <location>
        <begin position="207"/>
        <end position="228"/>
    </location>
</feature>
<proteinExistence type="predicted"/>
<keyword evidence="1" id="KW-0812">Transmembrane</keyword>
<evidence type="ECO:0000313" key="3">
    <source>
        <dbReference type="Proteomes" id="UP000681343"/>
    </source>
</evidence>
<keyword evidence="3" id="KW-1185">Reference proteome</keyword>
<reference evidence="2" key="1">
    <citation type="submission" date="2020-09" db="EMBL/GenBank/DDBJ databases">
        <title>New species isolated from human feces.</title>
        <authorList>
            <person name="Kitahara M."/>
            <person name="Shigeno Y."/>
            <person name="Shime M."/>
            <person name="Matsumoto Y."/>
            <person name="Nakamura S."/>
            <person name="Motooka D."/>
            <person name="Fukuoka S."/>
            <person name="Nishikawa H."/>
            <person name="Benno Y."/>
        </authorList>
    </citation>
    <scope>NUCLEOTIDE SEQUENCE</scope>
    <source>
        <strain evidence="2">MM35</strain>
    </source>
</reference>
<protein>
    <recommendedName>
        <fullName evidence="4">TIGR02206 family membrane protein</fullName>
    </recommendedName>
</protein>
<feature type="transmembrane region" description="Helical" evidence="1">
    <location>
        <begin position="124"/>
        <end position="145"/>
    </location>
</feature>
<sequence length="241" mass="26740">MFTGEHLIWIGLCAAFIAAMTVLSRRNSWTLRRAGGVMTVICVCSEVSKIMSDMQASPYGGMTLAPQSLPFHLCSMMIFAVLYITFGREGRGKQAVIDFVAVMGTLGSFCAIMIPTNGTDFTRIGAYQCFVYHGGLLWFSLYLLLSGRAKLGRRALVRNLTILTGLAFGMIYVNGALSVYGTNFMYLVRPPLEGLPYLNLESGWYAYFLRLIALGAAIVTVFHLPFLVRERRGKKEREAAR</sequence>
<dbReference type="NCBIfam" id="TIGR02206">
    <property type="entry name" value="intg_mem_TP0381"/>
    <property type="match status" value="1"/>
</dbReference>
<feature type="transmembrane region" description="Helical" evidence="1">
    <location>
        <begin position="166"/>
        <end position="187"/>
    </location>
</feature>